<comment type="caution">
    <text evidence="2">The sequence shown here is derived from an EMBL/GenBank/DDBJ whole genome shotgun (WGS) entry which is preliminary data.</text>
</comment>
<feature type="region of interest" description="Disordered" evidence="1">
    <location>
        <begin position="295"/>
        <end position="314"/>
    </location>
</feature>
<evidence type="ECO:0000313" key="2">
    <source>
        <dbReference type="EMBL" id="KAJ7301587.1"/>
    </source>
</evidence>
<feature type="region of interest" description="Disordered" evidence="1">
    <location>
        <begin position="129"/>
        <end position="151"/>
    </location>
</feature>
<reference evidence="2" key="1">
    <citation type="submission" date="2023-03" db="EMBL/GenBank/DDBJ databases">
        <title>Massive genome expansion in bonnet fungi (Mycena s.s.) driven by repeated elements and novel gene families across ecological guilds.</title>
        <authorList>
            <consortium name="Lawrence Berkeley National Laboratory"/>
            <person name="Harder C.B."/>
            <person name="Miyauchi S."/>
            <person name="Viragh M."/>
            <person name="Kuo A."/>
            <person name="Thoen E."/>
            <person name="Andreopoulos B."/>
            <person name="Lu D."/>
            <person name="Skrede I."/>
            <person name="Drula E."/>
            <person name="Henrissat B."/>
            <person name="Morin E."/>
            <person name="Kohler A."/>
            <person name="Barry K."/>
            <person name="LaButti K."/>
            <person name="Morin E."/>
            <person name="Salamov A."/>
            <person name="Lipzen A."/>
            <person name="Mereny Z."/>
            <person name="Hegedus B."/>
            <person name="Baldrian P."/>
            <person name="Stursova M."/>
            <person name="Weitz H."/>
            <person name="Taylor A."/>
            <person name="Grigoriev I.V."/>
            <person name="Nagy L.G."/>
            <person name="Martin F."/>
            <person name="Kauserud H."/>
        </authorList>
    </citation>
    <scope>NUCLEOTIDE SEQUENCE</scope>
    <source>
        <strain evidence="2">CBHHK002</strain>
    </source>
</reference>
<accession>A0AAD6YY72</accession>
<gene>
    <name evidence="2" type="ORF">DFH08DRAFT_827388</name>
</gene>
<dbReference type="Proteomes" id="UP001218218">
    <property type="component" value="Unassembled WGS sequence"/>
</dbReference>
<organism evidence="2 3">
    <name type="scientific">Mycena albidolilacea</name>
    <dbReference type="NCBI Taxonomy" id="1033008"/>
    <lineage>
        <taxon>Eukaryota</taxon>
        <taxon>Fungi</taxon>
        <taxon>Dikarya</taxon>
        <taxon>Basidiomycota</taxon>
        <taxon>Agaricomycotina</taxon>
        <taxon>Agaricomycetes</taxon>
        <taxon>Agaricomycetidae</taxon>
        <taxon>Agaricales</taxon>
        <taxon>Marasmiineae</taxon>
        <taxon>Mycenaceae</taxon>
        <taxon>Mycena</taxon>
    </lineage>
</organism>
<sequence length="333" mass="38045">MDVPEDEQPENVLLFLPSALMPAQHRADGVKELAAMEDSVCDAQCSAALERLRRHLHMRSRLLIYKKWQSRHQGIVERNKSKIRLQSEKYQMAWAAKLRLADGDVKRVGWEMLCKENIRCMEDAEELAKGTQKRSEQAKRPEENEERAARGGESIRTVSWIWTAVATAGTEDKLEEALCMEWCKVYARVRRWDEEVKLVKEEVCRVRVTLEYRAVKWEARVRQIPVGAAEWAKWEAAVEGGGKWCIGCAEGAVAYALKQAAMYRDIAAWVTVSMMEERRRRGKKRRLVYDDEWVEGSGGLTEGGNEDEQDLDDLQGDHVADTDFILGGSADDD</sequence>
<dbReference type="AlphaFoldDB" id="A0AAD6YY72"/>
<proteinExistence type="predicted"/>
<evidence type="ECO:0000313" key="3">
    <source>
        <dbReference type="Proteomes" id="UP001218218"/>
    </source>
</evidence>
<protein>
    <submittedName>
        <fullName evidence="2">Uncharacterized protein</fullName>
    </submittedName>
</protein>
<feature type="compositionally biased region" description="Acidic residues" evidence="1">
    <location>
        <begin position="304"/>
        <end position="314"/>
    </location>
</feature>
<feature type="compositionally biased region" description="Basic and acidic residues" evidence="1">
    <location>
        <begin position="129"/>
        <end position="150"/>
    </location>
</feature>
<dbReference type="EMBL" id="JARIHO010000131">
    <property type="protein sequence ID" value="KAJ7301587.1"/>
    <property type="molecule type" value="Genomic_DNA"/>
</dbReference>
<evidence type="ECO:0000256" key="1">
    <source>
        <dbReference type="SAM" id="MobiDB-lite"/>
    </source>
</evidence>
<keyword evidence="3" id="KW-1185">Reference proteome</keyword>
<name>A0AAD6YY72_9AGAR</name>